<feature type="domain" description="Transcription factor NikR nickel binding C-terminal" evidence="6">
    <location>
        <begin position="56"/>
        <end position="132"/>
    </location>
</feature>
<evidence type="ECO:0000256" key="2">
    <source>
        <dbReference type="ARBA" id="ARBA00023015"/>
    </source>
</evidence>
<dbReference type="SUPFAM" id="SSF47598">
    <property type="entry name" value="Ribbon-helix-helix"/>
    <property type="match status" value="1"/>
</dbReference>
<dbReference type="InterPro" id="IPR027271">
    <property type="entry name" value="Acetolactate_synth/TF_NikR_C"/>
</dbReference>
<evidence type="ECO:0000256" key="3">
    <source>
        <dbReference type="ARBA" id="ARBA00023125"/>
    </source>
</evidence>
<dbReference type="InterPro" id="IPR045865">
    <property type="entry name" value="ACT-like_dom_sf"/>
</dbReference>
<feature type="domain" description="Ribbon-helix-helix protein CopG" evidence="5">
    <location>
        <begin position="4"/>
        <end position="41"/>
    </location>
</feature>
<proteinExistence type="inferred from homology"/>
<dbReference type="InterPro" id="IPR013321">
    <property type="entry name" value="Arc_rbn_hlx_hlx"/>
</dbReference>
<dbReference type="Pfam" id="PF01402">
    <property type="entry name" value="RHH_1"/>
    <property type="match status" value="1"/>
</dbReference>
<organism evidence="7 8">
    <name type="scientific">Ferrimonas pelagia</name>
    <dbReference type="NCBI Taxonomy" id="1177826"/>
    <lineage>
        <taxon>Bacteria</taxon>
        <taxon>Pseudomonadati</taxon>
        <taxon>Pseudomonadota</taxon>
        <taxon>Gammaproteobacteria</taxon>
        <taxon>Alteromonadales</taxon>
        <taxon>Ferrimonadaceae</taxon>
        <taxon>Ferrimonas</taxon>
    </lineage>
</organism>
<dbReference type="PANTHER" id="PTHR34719:SF2">
    <property type="entry name" value="NICKEL-RESPONSIVE REGULATOR"/>
    <property type="match status" value="1"/>
</dbReference>
<name>A0ABP9EC04_9GAMM</name>
<evidence type="ECO:0000313" key="7">
    <source>
        <dbReference type="EMBL" id="GAA4875046.1"/>
    </source>
</evidence>
<dbReference type="InterPro" id="IPR010985">
    <property type="entry name" value="Ribbon_hlx_hlx"/>
</dbReference>
<dbReference type="CDD" id="cd22231">
    <property type="entry name" value="RHH_NikR_HicB-like"/>
    <property type="match status" value="1"/>
</dbReference>
<comment type="caution">
    <text evidence="7">The sequence shown here is derived from an EMBL/GenBank/DDBJ whole genome shotgun (WGS) entry which is preliminary data.</text>
</comment>
<dbReference type="EMBL" id="BAABJZ010000006">
    <property type="protein sequence ID" value="GAA4875046.1"/>
    <property type="molecule type" value="Genomic_DNA"/>
</dbReference>
<dbReference type="SUPFAM" id="SSF55021">
    <property type="entry name" value="ACT-like"/>
    <property type="match status" value="1"/>
</dbReference>
<dbReference type="Gene3D" id="1.10.1220.10">
    <property type="entry name" value="Met repressor-like"/>
    <property type="match status" value="1"/>
</dbReference>
<dbReference type="Pfam" id="PF08753">
    <property type="entry name" value="NikR_C"/>
    <property type="match status" value="1"/>
</dbReference>
<dbReference type="InterPro" id="IPR050192">
    <property type="entry name" value="CopG/NikR_regulator"/>
</dbReference>
<evidence type="ECO:0000256" key="1">
    <source>
        <dbReference type="ARBA" id="ARBA00008478"/>
    </source>
</evidence>
<keyword evidence="4" id="KW-0804">Transcription</keyword>
<dbReference type="Proteomes" id="UP001499988">
    <property type="component" value="Unassembled WGS sequence"/>
</dbReference>
<gene>
    <name evidence="7" type="primary">nikR</name>
    <name evidence="7" type="ORF">GCM10023333_05310</name>
</gene>
<accession>A0ABP9EC04</accession>
<protein>
    <submittedName>
        <fullName evidence="7">Nickel-responsive transcriptional regulator NikR</fullName>
    </submittedName>
</protein>
<dbReference type="Gene3D" id="3.30.70.1150">
    <property type="entry name" value="ACT-like. Chain A, domain 2"/>
    <property type="match status" value="1"/>
</dbReference>
<evidence type="ECO:0000259" key="6">
    <source>
        <dbReference type="Pfam" id="PF08753"/>
    </source>
</evidence>
<reference evidence="8" key="1">
    <citation type="journal article" date="2019" name="Int. J. Syst. Evol. Microbiol.">
        <title>The Global Catalogue of Microorganisms (GCM) 10K type strain sequencing project: providing services to taxonomists for standard genome sequencing and annotation.</title>
        <authorList>
            <consortium name="The Broad Institute Genomics Platform"/>
            <consortium name="The Broad Institute Genome Sequencing Center for Infectious Disease"/>
            <person name="Wu L."/>
            <person name="Ma J."/>
        </authorList>
    </citation>
    <scope>NUCLEOTIDE SEQUENCE [LARGE SCALE GENOMIC DNA]</scope>
    <source>
        <strain evidence="8">JCM 18401</strain>
    </source>
</reference>
<dbReference type="InterPro" id="IPR014864">
    <property type="entry name" value="TF_NikR_Ni-bd_C"/>
</dbReference>
<keyword evidence="2" id="KW-0805">Transcription regulation</keyword>
<comment type="similarity">
    <text evidence="1">Belongs to the transcriptional regulatory CopG/NikR family.</text>
</comment>
<evidence type="ECO:0000259" key="5">
    <source>
        <dbReference type="Pfam" id="PF01402"/>
    </source>
</evidence>
<keyword evidence="3" id="KW-0238">DNA-binding</keyword>
<dbReference type="PANTHER" id="PTHR34719">
    <property type="entry name" value="NICKEL-RESPONSIVE REGULATOR"/>
    <property type="match status" value="1"/>
</dbReference>
<sequence>MAVERITLSMSADLLRLADELARQGQYNNRSELFRDLVREQSRQKELMHRPKILCIGTLTFLYRRSSNLVIGRISDVMQAQREWVIASTQIPVDDLQVMETLSLKGPADVLLQINNEVQTLSGVENCHLHLIPVMHDQPA</sequence>
<dbReference type="InterPro" id="IPR002145">
    <property type="entry name" value="CopG"/>
</dbReference>
<dbReference type="RefSeq" id="WP_345333139.1">
    <property type="nucleotide sequence ID" value="NZ_BAABJZ010000006.1"/>
</dbReference>
<evidence type="ECO:0000256" key="4">
    <source>
        <dbReference type="ARBA" id="ARBA00023163"/>
    </source>
</evidence>
<evidence type="ECO:0000313" key="8">
    <source>
        <dbReference type="Proteomes" id="UP001499988"/>
    </source>
</evidence>
<keyword evidence="8" id="KW-1185">Reference proteome</keyword>